<keyword evidence="3" id="KW-1185">Reference proteome</keyword>
<dbReference type="EMBL" id="JAULBC010000003">
    <property type="protein sequence ID" value="MEX6688208.1"/>
    <property type="molecule type" value="Genomic_DNA"/>
</dbReference>
<dbReference type="Proteomes" id="UP001560573">
    <property type="component" value="Unassembled WGS sequence"/>
</dbReference>
<comment type="caution">
    <text evidence="2">The sequence shown here is derived from an EMBL/GenBank/DDBJ whole genome shotgun (WGS) entry which is preliminary data.</text>
</comment>
<feature type="compositionally biased region" description="Basic and acidic residues" evidence="1">
    <location>
        <begin position="61"/>
        <end position="76"/>
    </location>
</feature>
<gene>
    <name evidence="2" type="ORF">QTN47_11915</name>
</gene>
<evidence type="ECO:0000256" key="1">
    <source>
        <dbReference type="SAM" id="MobiDB-lite"/>
    </source>
</evidence>
<reference evidence="2 3" key="1">
    <citation type="submission" date="2023-07" db="EMBL/GenBank/DDBJ databases">
        <authorList>
            <person name="Lian W.-H."/>
        </authorList>
    </citation>
    <scope>NUCLEOTIDE SEQUENCE [LARGE SCALE GENOMIC DNA]</scope>
    <source>
        <strain evidence="2 3">SYSU DXS3180</strain>
    </source>
</reference>
<evidence type="ECO:0000313" key="2">
    <source>
        <dbReference type="EMBL" id="MEX6688208.1"/>
    </source>
</evidence>
<accession>A0ABV3ZED6</accession>
<proteinExistence type="predicted"/>
<sequence>MITKQIVAFVILLTVMVQTYNKAFIVYDYYVNTESFAVNCENKARPELHCNGQCQMVKKLKQEESKDSQNSDHRSSAPEQIISSKSFFSGIPIIHIHKTRIVYNAINDTRVCNMPRAFFHPPCV</sequence>
<protein>
    <recommendedName>
        <fullName evidence="4">Secreted protein</fullName>
    </recommendedName>
</protein>
<feature type="region of interest" description="Disordered" evidence="1">
    <location>
        <begin position="61"/>
        <end position="81"/>
    </location>
</feature>
<dbReference type="RefSeq" id="WP_369329617.1">
    <property type="nucleotide sequence ID" value="NZ_JAULBC010000003.1"/>
</dbReference>
<evidence type="ECO:0000313" key="3">
    <source>
        <dbReference type="Proteomes" id="UP001560573"/>
    </source>
</evidence>
<organism evidence="2 3">
    <name type="scientific">Danxiaibacter flavus</name>
    <dbReference type="NCBI Taxonomy" id="3049108"/>
    <lineage>
        <taxon>Bacteria</taxon>
        <taxon>Pseudomonadati</taxon>
        <taxon>Bacteroidota</taxon>
        <taxon>Chitinophagia</taxon>
        <taxon>Chitinophagales</taxon>
        <taxon>Chitinophagaceae</taxon>
        <taxon>Danxiaibacter</taxon>
    </lineage>
</organism>
<name>A0ABV3ZED6_9BACT</name>
<evidence type="ECO:0008006" key="4">
    <source>
        <dbReference type="Google" id="ProtNLM"/>
    </source>
</evidence>